<dbReference type="GO" id="GO:0008757">
    <property type="term" value="F:S-adenosylmethionine-dependent methyltransferase activity"/>
    <property type="evidence" value="ECO:0007669"/>
    <property type="project" value="InterPro"/>
</dbReference>
<dbReference type="AlphaFoldDB" id="A0A8J7SBF5"/>
<gene>
    <name evidence="2" type="ORF">JFN93_23890</name>
</gene>
<dbReference type="CDD" id="cd02440">
    <property type="entry name" value="AdoMet_MTases"/>
    <property type="match status" value="1"/>
</dbReference>
<dbReference type="SUPFAM" id="SSF53335">
    <property type="entry name" value="S-adenosyl-L-methionine-dependent methyltransferases"/>
    <property type="match status" value="1"/>
</dbReference>
<sequence>MAIPDTAALKQKYNLTYHIDYLLYGEQLIGLKGKKVLEVGGSLPEGLVIGDLQAAQWLSLEEIDYWTESLSTGHLQGTPPELQGEKKLFAQADPAQFAAHNLCFGRIEELPEALTGYFDAIFSIAAFEHIAKLPLALEKMAQALRPGGKLYALFGPLWSSYNGHHLPEIEDRAGNRWSFSNSPVPPWAHLLVRPMELFDFLCSKTDPETAREIVYFVYSSPHINRFFLDDYREIVARSSFTTLQCTPMFPVNMQPPVQERLEAMYPGRKNFDHSSLLLVLEKPVG</sequence>
<dbReference type="InterPro" id="IPR013216">
    <property type="entry name" value="Methyltransf_11"/>
</dbReference>
<evidence type="ECO:0000313" key="3">
    <source>
        <dbReference type="Proteomes" id="UP000636888"/>
    </source>
</evidence>
<keyword evidence="2" id="KW-0489">Methyltransferase</keyword>
<feature type="domain" description="Methyltransferase type 11" evidence="1">
    <location>
        <begin position="101"/>
        <end position="151"/>
    </location>
</feature>
<proteinExistence type="predicted"/>
<comment type="caution">
    <text evidence="2">The sequence shown here is derived from an EMBL/GenBank/DDBJ whole genome shotgun (WGS) entry which is preliminary data.</text>
</comment>
<protein>
    <submittedName>
        <fullName evidence="2">Methyltransferase domain-containing protein</fullName>
    </submittedName>
</protein>
<dbReference type="Pfam" id="PF08241">
    <property type="entry name" value="Methyltransf_11"/>
    <property type="match status" value="1"/>
</dbReference>
<dbReference type="GO" id="GO:0032259">
    <property type="term" value="P:methylation"/>
    <property type="evidence" value="ECO:0007669"/>
    <property type="project" value="UniProtKB-KW"/>
</dbReference>
<evidence type="ECO:0000313" key="2">
    <source>
        <dbReference type="EMBL" id="MBJ6727761.1"/>
    </source>
</evidence>
<organism evidence="2 3">
    <name type="scientific">Geomesophilobacter sediminis</name>
    <dbReference type="NCBI Taxonomy" id="2798584"/>
    <lineage>
        <taxon>Bacteria</taxon>
        <taxon>Pseudomonadati</taxon>
        <taxon>Thermodesulfobacteriota</taxon>
        <taxon>Desulfuromonadia</taxon>
        <taxon>Geobacterales</taxon>
        <taxon>Geobacteraceae</taxon>
        <taxon>Geomesophilobacter</taxon>
    </lineage>
</organism>
<name>A0A8J7SBF5_9BACT</name>
<dbReference type="InterPro" id="IPR029063">
    <property type="entry name" value="SAM-dependent_MTases_sf"/>
</dbReference>
<dbReference type="Gene3D" id="3.40.50.150">
    <property type="entry name" value="Vaccinia Virus protein VP39"/>
    <property type="match status" value="1"/>
</dbReference>
<reference evidence="2" key="1">
    <citation type="submission" date="2020-12" db="EMBL/GenBank/DDBJ databases">
        <title>Geomonas sp. Red875, isolated from river sediment.</title>
        <authorList>
            <person name="Xu Z."/>
            <person name="Zhang Z."/>
            <person name="Masuda Y."/>
            <person name="Itoh H."/>
            <person name="Senoo K."/>
        </authorList>
    </citation>
    <scope>NUCLEOTIDE SEQUENCE</scope>
    <source>
        <strain evidence="2">Red875</strain>
    </source>
</reference>
<keyword evidence="3" id="KW-1185">Reference proteome</keyword>
<keyword evidence="2" id="KW-0808">Transferase</keyword>
<dbReference type="RefSeq" id="WP_199386902.1">
    <property type="nucleotide sequence ID" value="NZ_JAEMHM010000029.1"/>
</dbReference>
<evidence type="ECO:0000259" key="1">
    <source>
        <dbReference type="Pfam" id="PF08241"/>
    </source>
</evidence>
<accession>A0A8J7SBF5</accession>
<dbReference type="Proteomes" id="UP000636888">
    <property type="component" value="Unassembled WGS sequence"/>
</dbReference>
<dbReference type="EMBL" id="JAEMHM010000029">
    <property type="protein sequence ID" value="MBJ6727761.1"/>
    <property type="molecule type" value="Genomic_DNA"/>
</dbReference>